<sequence>MTLSKNKTLKKVIAFSSALVISSSLLTGCGADPPQEQYRDSDKEDITIVNHDSGSFSDFLAGTIVGTWLNSGTYNNRNYNEGNGSYNSRSYSRDSNLNGSTNKDSKPIEDKASSSISNKSAKNITTPNKNVSNIGTKSSISTGKTGIGSAGGRSSAS</sequence>
<feature type="region of interest" description="Disordered" evidence="1">
    <location>
        <begin position="73"/>
        <end position="157"/>
    </location>
</feature>
<protein>
    <recommendedName>
        <fullName evidence="3">Lipoprotein</fullName>
    </recommendedName>
</protein>
<organism evidence="2">
    <name type="scientific">Siphoviridae sp. ctWdm1</name>
    <dbReference type="NCBI Taxonomy" id="2827883"/>
    <lineage>
        <taxon>Viruses</taxon>
        <taxon>Duplodnaviria</taxon>
        <taxon>Heunggongvirae</taxon>
        <taxon>Uroviricota</taxon>
        <taxon>Caudoviricetes</taxon>
    </lineage>
</organism>
<evidence type="ECO:0000256" key="1">
    <source>
        <dbReference type="SAM" id="MobiDB-lite"/>
    </source>
</evidence>
<name>A0A8S5RXW8_9CAUD</name>
<feature type="compositionally biased region" description="Low complexity" evidence="1">
    <location>
        <begin position="73"/>
        <end position="98"/>
    </location>
</feature>
<proteinExistence type="predicted"/>
<accession>A0A8S5RXW8</accession>
<feature type="compositionally biased region" description="Low complexity" evidence="1">
    <location>
        <begin position="134"/>
        <end position="144"/>
    </location>
</feature>
<evidence type="ECO:0008006" key="3">
    <source>
        <dbReference type="Google" id="ProtNLM"/>
    </source>
</evidence>
<dbReference type="PROSITE" id="PS51257">
    <property type="entry name" value="PROKAR_LIPOPROTEIN"/>
    <property type="match status" value="1"/>
</dbReference>
<dbReference type="EMBL" id="BK032509">
    <property type="protein sequence ID" value="DAF43612.1"/>
    <property type="molecule type" value="Genomic_DNA"/>
</dbReference>
<reference evidence="2" key="1">
    <citation type="journal article" date="2021" name="Proc. Natl. Acad. Sci. U.S.A.">
        <title>A Catalog of Tens of Thousands of Viruses from Human Metagenomes Reveals Hidden Associations with Chronic Diseases.</title>
        <authorList>
            <person name="Tisza M.J."/>
            <person name="Buck C.B."/>
        </authorList>
    </citation>
    <scope>NUCLEOTIDE SEQUENCE</scope>
    <source>
        <strain evidence="2">CtWdm1</strain>
    </source>
</reference>
<feature type="compositionally biased region" description="Low complexity" evidence="1">
    <location>
        <begin position="113"/>
        <end position="124"/>
    </location>
</feature>
<feature type="compositionally biased region" description="Basic and acidic residues" evidence="1">
    <location>
        <begin position="103"/>
        <end position="112"/>
    </location>
</feature>
<evidence type="ECO:0000313" key="2">
    <source>
        <dbReference type="EMBL" id="DAF43612.1"/>
    </source>
</evidence>